<proteinExistence type="predicted"/>
<evidence type="ECO:0000313" key="2">
    <source>
        <dbReference type="Proteomes" id="UP001476798"/>
    </source>
</evidence>
<keyword evidence="2" id="KW-1185">Reference proteome</keyword>
<reference evidence="1 2" key="1">
    <citation type="submission" date="2021-06" db="EMBL/GenBank/DDBJ databases">
        <authorList>
            <person name="Palmer J.M."/>
        </authorList>
    </citation>
    <scope>NUCLEOTIDE SEQUENCE [LARGE SCALE GENOMIC DNA]</scope>
    <source>
        <strain evidence="1 2">GA_2019</strain>
        <tissue evidence="1">Muscle</tissue>
    </source>
</reference>
<gene>
    <name evidence="1" type="ORF">GOODEAATRI_018494</name>
</gene>
<dbReference type="Proteomes" id="UP001476798">
    <property type="component" value="Unassembled WGS sequence"/>
</dbReference>
<accession>A0ABV0MIW1</accession>
<comment type="caution">
    <text evidence="1">The sequence shown here is derived from an EMBL/GenBank/DDBJ whole genome shotgun (WGS) entry which is preliminary data.</text>
</comment>
<name>A0ABV0MIW1_9TELE</name>
<sequence>MIKASLKSRTNKFTLVAFYQFVLAVKSCVDGHDSCTEEALVRGANVLSPGPLTFAAGLPSFSTPFPVGSLLKTNSRKLKATSAYKKFVFTSFELAKPRCFYRRQLDFLVG</sequence>
<organism evidence="1 2">
    <name type="scientific">Goodea atripinnis</name>
    <dbReference type="NCBI Taxonomy" id="208336"/>
    <lineage>
        <taxon>Eukaryota</taxon>
        <taxon>Metazoa</taxon>
        <taxon>Chordata</taxon>
        <taxon>Craniata</taxon>
        <taxon>Vertebrata</taxon>
        <taxon>Euteleostomi</taxon>
        <taxon>Actinopterygii</taxon>
        <taxon>Neopterygii</taxon>
        <taxon>Teleostei</taxon>
        <taxon>Neoteleostei</taxon>
        <taxon>Acanthomorphata</taxon>
        <taxon>Ovalentaria</taxon>
        <taxon>Atherinomorphae</taxon>
        <taxon>Cyprinodontiformes</taxon>
        <taxon>Goodeidae</taxon>
        <taxon>Goodea</taxon>
    </lineage>
</organism>
<evidence type="ECO:0000313" key="1">
    <source>
        <dbReference type="EMBL" id="MEQ2159045.1"/>
    </source>
</evidence>
<evidence type="ECO:0008006" key="3">
    <source>
        <dbReference type="Google" id="ProtNLM"/>
    </source>
</evidence>
<protein>
    <recommendedName>
        <fullName evidence="3">Secreted protein</fullName>
    </recommendedName>
</protein>
<dbReference type="EMBL" id="JAHRIO010001575">
    <property type="protein sequence ID" value="MEQ2159045.1"/>
    <property type="molecule type" value="Genomic_DNA"/>
</dbReference>